<dbReference type="EMBL" id="JAQSDF010000025">
    <property type="protein sequence ID" value="MDI1231241.1"/>
    <property type="molecule type" value="Genomic_DNA"/>
</dbReference>
<dbReference type="Proteomes" id="UP001160519">
    <property type="component" value="Unassembled WGS sequence"/>
</dbReference>
<dbReference type="PANTHER" id="PTHR43085:SF1">
    <property type="entry name" value="PSEUDOURIDINE KINASE-RELATED"/>
    <property type="match status" value="1"/>
</dbReference>
<evidence type="ECO:0000259" key="6">
    <source>
        <dbReference type="Pfam" id="PF00294"/>
    </source>
</evidence>
<feature type="domain" description="Carbohydrate kinase PfkB" evidence="6">
    <location>
        <begin position="18"/>
        <end position="279"/>
    </location>
</feature>
<proteinExistence type="inferred from homology"/>
<dbReference type="AlphaFoldDB" id="A0AA43Q7K4"/>
<dbReference type="SUPFAM" id="SSF53613">
    <property type="entry name" value="Ribokinase-like"/>
    <property type="match status" value="1"/>
</dbReference>
<dbReference type="PANTHER" id="PTHR43085">
    <property type="entry name" value="HEXOKINASE FAMILY MEMBER"/>
    <property type="match status" value="1"/>
</dbReference>
<keyword evidence="8" id="KW-1185">Reference proteome</keyword>
<name>A0AA43Q7K4_9GAMM</name>
<evidence type="ECO:0000256" key="5">
    <source>
        <dbReference type="ARBA" id="ARBA00022840"/>
    </source>
</evidence>
<dbReference type="InterPro" id="IPR011611">
    <property type="entry name" value="PfkB_dom"/>
</dbReference>
<evidence type="ECO:0000313" key="7">
    <source>
        <dbReference type="EMBL" id="MDI1231241.1"/>
    </source>
</evidence>
<keyword evidence="4 7" id="KW-0418">Kinase</keyword>
<evidence type="ECO:0000256" key="2">
    <source>
        <dbReference type="ARBA" id="ARBA00022679"/>
    </source>
</evidence>
<dbReference type="PROSITE" id="PS00583">
    <property type="entry name" value="PFKB_KINASES_1"/>
    <property type="match status" value="1"/>
</dbReference>
<keyword evidence="2" id="KW-0808">Transferase</keyword>
<dbReference type="GO" id="GO:0005524">
    <property type="term" value="F:ATP binding"/>
    <property type="evidence" value="ECO:0007669"/>
    <property type="project" value="UniProtKB-KW"/>
</dbReference>
<dbReference type="CDD" id="cd01167">
    <property type="entry name" value="bac_FRK"/>
    <property type="match status" value="1"/>
</dbReference>
<organism evidence="7 8">
    <name type="scientific">Candidatus Methylobacter titanis</name>
    <dbReference type="NCBI Taxonomy" id="3053457"/>
    <lineage>
        <taxon>Bacteria</taxon>
        <taxon>Pseudomonadati</taxon>
        <taxon>Pseudomonadota</taxon>
        <taxon>Gammaproteobacteria</taxon>
        <taxon>Methylococcales</taxon>
        <taxon>Methylococcaceae</taxon>
        <taxon>Methylobacter</taxon>
    </lineage>
</organism>
<evidence type="ECO:0000256" key="3">
    <source>
        <dbReference type="ARBA" id="ARBA00022741"/>
    </source>
</evidence>
<sequence length="295" mass="32563">MNNNPISIFGEVLFDHFPDGSCVLGGAPFNVAWHLQAFGQQPCFISRVGLDAMGDAVQTAMQDWQMDLSGLQRDKQHPTGTVQVSIEQGEPSYVIVPEQAYDFIAANELMLKNPDGLLYHGSLALRHEVSKQTLAALKQQHHGKLFMDVNLREPWWHKTDILALVDDADWVKLNHHELQALQPESTDLEAAMHRFLTAHKLEGLIVTRGERGALAINAQGQLAVVTPTQIVAIVDTVGAGDAFAAVLMLGINLSWPLQLTLERAQAFASALVGRRGATVQDIEFYQPFVQSWMLP</sequence>
<evidence type="ECO:0000256" key="4">
    <source>
        <dbReference type="ARBA" id="ARBA00022777"/>
    </source>
</evidence>
<protein>
    <submittedName>
        <fullName evidence="7">Carbohydrate kinase</fullName>
    </submittedName>
</protein>
<comment type="caution">
    <text evidence="7">The sequence shown here is derived from an EMBL/GenBank/DDBJ whole genome shotgun (WGS) entry which is preliminary data.</text>
</comment>
<dbReference type="InterPro" id="IPR029056">
    <property type="entry name" value="Ribokinase-like"/>
</dbReference>
<dbReference type="GO" id="GO:0016301">
    <property type="term" value="F:kinase activity"/>
    <property type="evidence" value="ECO:0007669"/>
    <property type="project" value="UniProtKB-KW"/>
</dbReference>
<keyword evidence="5" id="KW-0067">ATP-binding</keyword>
<dbReference type="InterPro" id="IPR050306">
    <property type="entry name" value="PfkB_Carbo_kinase"/>
</dbReference>
<reference evidence="7" key="1">
    <citation type="submission" date="2023-01" db="EMBL/GenBank/DDBJ databases">
        <title>Biogeochemical cycle of methane in antarctic sediments.</title>
        <authorList>
            <person name="Roldan D.M."/>
            <person name="Menes R.J."/>
        </authorList>
    </citation>
    <scope>NUCLEOTIDE SEQUENCE [LARGE SCALE GENOMIC DNA]</scope>
    <source>
        <strain evidence="7">K-2018 MAG008</strain>
    </source>
</reference>
<comment type="similarity">
    <text evidence="1">Belongs to the carbohydrate kinase PfkB family.</text>
</comment>
<dbReference type="Pfam" id="PF00294">
    <property type="entry name" value="PfkB"/>
    <property type="match status" value="1"/>
</dbReference>
<dbReference type="Gene3D" id="3.40.1190.20">
    <property type="match status" value="1"/>
</dbReference>
<dbReference type="InterPro" id="IPR002173">
    <property type="entry name" value="Carboh/pur_kinase_PfkB_CS"/>
</dbReference>
<gene>
    <name evidence="7" type="ORF">PSU93_08845</name>
</gene>
<evidence type="ECO:0000313" key="8">
    <source>
        <dbReference type="Proteomes" id="UP001160519"/>
    </source>
</evidence>
<keyword evidence="3" id="KW-0547">Nucleotide-binding</keyword>
<evidence type="ECO:0000256" key="1">
    <source>
        <dbReference type="ARBA" id="ARBA00010688"/>
    </source>
</evidence>
<accession>A0AA43Q7K4</accession>